<dbReference type="PANTHER" id="PTHR15046:SF1">
    <property type="entry name" value="BETA-1,4 N-ACETYLGALACTOSAMINYLTRANSFERASE 1"/>
    <property type="match status" value="1"/>
</dbReference>
<dbReference type="EMBL" id="JAPTMU010000635">
    <property type="protein sequence ID" value="KAJ4918203.1"/>
    <property type="molecule type" value="Genomic_DNA"/>
</dbReference>
<sequence length="123" mass="13330">IRVLDTSSGCYGFLLCLESYTPADVLIVAEANSPLQYPTQGVEVRPLKTIIIPGLGLKEEKGSNHRVYLTATLGVFDVAATVDETADTVHFATDGHQSFFTIKVGHGTIPTLYNTGVSKRIQY</sequence>
<dbReference type="AlphaFoldDB" id="A0AAD6A4S3"/>
<dbReference type="PANTHER" id="PTHR15046">
    <property type="entry name" value="GLYCO_TRANS_2-LIKE DOMAIN-CONTAINING PROTEIN"/>
    <property type="match status" value="1"/>
</dbReference>
<dbReference type="GO" id="GO:0016020">
    <property type="term" value="C:membrane"/>
    <property type="evidence" value="ECO:0007669"/>
    <property type="project" value="GOC"/>
</dbReference>
<dbReference type="GO" id="GO:0001574">
    <property type="term" value="P:ganglioside biosynthetic process"/>
    <property type="evidence" value="ECO:0007669"/>
    <property type="project" value="TreeGrafter"/>
</dbReference>
<proteinExistence type="predicted"/>
<gene>
    <name evidence="1" type="ORF">JOQ06_029564</name>
</gene>
<comment type="caution">
    <text evidence="1">The sequence shown here is derived from an EMBL/GenBank/DDBJ whole genome shotgun (WGS) entry which is preliminary data.</text>
</comment>
<organism evidence="1 2">
    <name type="scientific">Pogonophryne albipinna</name>
    <dbReference type="NCBI Taxonomy" id="1090488"/>
    <lineage>
        <taxon>Eukaryota</taxon>
        <taxon>Metazoa</taxon>
        <taxon>Chordata</taxon>
        <taxon>Craniata</taxon>
        <taxon>Vertebrata</taxon>
        <taxon>Euteleostomi</taxon>
        <taxon>Actinopterygii</taxon>
        <taxon>Neopterygii</taxon>
        <taxon>Teleostei</taxon>
        <taxon>Neoteleostei</taxon>
        <taxon>Acanthomorphata</taxon>
        <taxon>Eupercaria</taxon>
        <taxon>Perciformes</taxon>
        <taxon>Notothenioidei</taxon>
        <taxon>Pogonophryne</taxon>
    </lineage>
</organism>
<evidence type="ECO:0000313" key="2">
    <source>
        <dbReference type="Proteomes" id="UP001219934"/>
    </source>
</evidence>
<accession>A0AAD6A4S3</accession>
<reference evidence="1" key="1">
    <citation type="submission" date="2022-11" db="EMBL/GenBank/DDBJ databases">
        <title>Chromosome-level genome of Pogonophryne albipinna.</title>
        <authorList>
            <person name="Jo E."/>
        </authorList>
    </citation>
    <scope>NUCLEOTIDE SEQUENCE</scope>
    <source>
        <strain evidence="1">SGF0006</strain>
        <tissue evidence="1">Muscle</tissue>
    </source>
</reference>
<dbReference type="GO" id="GO:0008376">
    <property type="term" value="F:acetylgalactosaminyltransferase activity"/>
    <property type="evidence" value="ECO:0007669"/>
    <property type="project" value="TreeGrafter"/>
</dbReference>
<evidence type="ECO:0000313" key="1">
    <source>
        <dbReference type="EMBL" id="KAJ4918203.1"/>
    </source>
</evidence>
<keyword evidence="2" id="KW-1185">Reference proteome</keyword>
<protein>
    <submittedName>
        <fullName evidence="1">Uncharacterized protein</fullName>
    </submittedName>
</protein>
<dbReference type="Proteomes" id="UP001219934">
    <property type="component" value="Unassembled WGS sequence"/>
</dbReference>
<feature type="non-terminal residue" evidence="1">
    <location>
        <position position="123"/>
    </location>
</feature>
<name>A0AAD6A4S3_9TELE</name>